<evidence type="ECO:0000313" key="3">
    <source>
        <dbReference type="Proteomes" id="UP000639859"/>
    </source>
</evidence>
<reference evidence="2 3" key="1">
    <citation type="submission" date="2020-11" db="EMBL/GenBank/DDBJ databases">
        <title>genome sequence of strain KACC 18849.</title>
        <authorList>
            <person name="Gao J."/>
            <person name="Zhang X."/>
        </authorList>
    </citation>
    <scope>NUCLEOTIDE SEQUENCE [LARGE SCALE GENOMIC DNA]</scope>
    <source>
        <strain evidence="2 3">KACC 18849</strain>
    </source>
</reference>
<evidence type="ECO:0000259" key="1">
    <source>
        <dbReference type="SMART" id="SM00382"/>
    </source>
</evidence>
<dbReference type="SMART" id="SM00382">
    <property type="entry name" value="AAA"/>
    <property type="match status" value="1"/>
</dbReference>
<dbReference type="InterPro" id="IPR027417">
    <property type="entry name" value="P-loop_NTPase"/>
</dbReference>
<dbReference type="InterPro" id="IPR003593">
    <property type="entry name" value="AAA+_ATPase"/>
</dbReference>
<protein>
    <submittedName>
        <fullName evidence="2">AAA family ATPase</fullName>
    </submittedName>
</protein>
<comment type="caution">
    <text evidence="2">The sequence shown here is derived from an EMBL/GenBank/DDBJ whole genome shotgun (WGS) entry which is preliminary data.</text>
</comment>
<evidence type="ECO:0000313" key="2">
    <source>
        <dbReference type="EMBL" id="MBI1686450.1"/>
    </source>
</evidence>
<dbReference type="Proteomes" id="UP000639859">
    <property type="component" value="Unassembled WGS sequence"/>
</dbReference>
<feature type="domain" description="AAA+ ATPase" evidence="1">
    <location>
        <begin position="34"/>
        <end position="219"/>
    </location>
</feature>
<dbReference type="Gene3D" id="3.40.50.300">
    <property type="entry name" value="P-loop containing nucleotide triphosphate hydrolases"/>
    <property type="match status" value="1"/>
</dbReference>
<organism evidence="2 3">
    <name type="scientific">Caulobacter hibisci</name>
    <dbReference type="NCBI Taxonomy" id="2035993"/>
    <lineage>
        <taxon>Bacteria</taxon>
        <taxon>Pseudomonadati</taxon>
        <taxon>Pseudomonadota</taxon>
        <taxon>Alphaproteobacteria</taxon>
        <taxon>Caulobacterales</taxon>
        <taxon>Caulobacteraceae</taxon>
        <taxon>Caulobacter</taxon>
    </lineage>
</organism>
<dbReference type="RefSeq" id="WP_198578339.1">
    <property type="nucleotide sequence ID" value="NZ_JADWOX010000022.1"/>
</dbReference>
<proteinExistence type="predicted"/>
<sequence>MPTTQTSLRTITLGALLDTNMPPRRHLLAPWLREQESVLVWAAPGVGKTMLTLSLALAIAGGGELLGWRAPHPARVLIIDGEMPLDDLQGRLVSLSGAIGGIDMDAARSNLKILARHHQAPDAAFPDFGDEKQQDAIIQLIRSYDPAVVILDNLSTLATLDDENGAAETQRVVRLLARLKQARIGVIVVHHSGKNGKTFRGSSMLATTFEVIIGLTRDAGADALDPTGSARFNVEWTKFRGLRDASIGDRSVLLKETPEGLRWTAETPQDETLNALAVLVRSGKFATRNAAGKALPKHLWPNEDSPPSDGWISGRFKMADAKGILPKREVDALLKAAGEAEGDVEADLHDDL</sequence>
<dbReference type="SUPFAM" id="SSF52540">
    <property type="entry name" value="P-loop containing nucleoside triphosphate hydrolases"/>
    <property type="match status" value="1"/>
</dbReference>
<dbReference type="Pfam" id="PF13481">
    <property type="entry name" value="AAA_25"/>
    <property type="match status" value="1"/>
</dbReference>
<dbReference type="EMBL" id="JADWOX010000022">
    <property type="protein sequence ID" value="MBI1686450.1"/>
    <property type="molecule type" value="Genomic_DNA"/>
</dbReference>
<gene>
    <name evidence="2" type="ORF">I4Q42_22505</name>
</gene>
<accession>A0ABS0T3J3</accession>
<name>A0ABS0T3J3_9CAUL</name>
<keyword evidence="3" id="KW-1185">Reference proteome</keyword>